<feature type="region of interest" description="Disordered" evidence="8">
    <location>
        <begin position="203"/>
        <end position="266"/>
    </location>
</feature>
<proteinExistence type="inferred from homology"/>
<dbReference type="PANTHER" id="PTHR48090">
    <property type="entry name" value="UNDECAPRENYL-PHOSPHATE 4-DEOXY-4-FORMAMIDO-L-ARABINOSE TRANSFERASE-RELATED"/>
    <property type="match status" value="1"/>
</dbReference>
<dbReference type="InterPro" id="IPR007680">
    <property type="entry name" value="Arabino_trans_central"/>
</dbReference>
<feature type="compositionally biased region" description="Basic and acidic residues" evidence="8">
    <location>
        <begin position="221"/>
        <end position="239"/>
    </location>
</feature>
<dbReference type="InterPro" id="IPR001173">
    <property type="entry name" value="Glyco_trans_2-like"/>
</dbReference>
<dbReference type="Proteomes" id="UP000587002">
    <property type="component" value="Unassembled WGS sequence"/>
</dbReference>
<feature type="domain" description="Glycosyltransferase 2-like" evidence="10">
    <location>
        <begin position="304"/>
        <end position="467"/>
    </location>
</feature>
<evidence type="ECO:0000259" key="11">
    <source>
        <dbReference type="Pfam" id="PF04602"/>
    </source>
</evidence>
<accession>A0A853ANS6</accession>
<dbReference type="SUPFAM" id="SSF53448">
    <property type="entry name" value="Nucleotide-diphospho-sugar transferases"/>
    <property type="match status" value="1"/>
</dbReference>
<protein>
    <submittedName>
        <fullName evidence="12">Glycosyltransferase involved in cell wall biosynthesis</fullName>
    </submittedName>
</protein>
<dbReference type="InterPro" id="IPR050256">
    <property type="entry name" value="Glycosyltransferase_2"/>
</dbReference>
<dbReference type="InterPro" id="IPR029044">
    <property type="entry name" value="Nucleotide-diphossugar_trans"/>
</dbReference>
<evidence type="ECO:0000259" key="10">
    <source>
        <dbReference type="Pfam" id="PF00535"/>
    </source>
</evidence>
<evidence type="ECO:0000256" key="9">
    <source>
        <dbReference type="SAM" id="Phobius"/>
    </source>
</evidence>
<keyword evidence="3" id="KW-0328">Glycosyltransferase</keyword>
<evidence type="ECO:0000256" key="3">
    <source>
        <dbReference type="ARBA" id="ARBA00022676"/>
    </source>
</evidence>
<dbReference type="PANTHER" id="PTHR48090:SF1">
    <property type="entry name" value="PROPHAGE BACTOPRENOL GLUCOSYL TRANSFERASE HOMOLOG"/>
    <property type="match status" value="1"/>
</dbReference>
<keyword evidence="5 9" id="KW-0812">Transmembrane</keyword>
<keyword evidence="4 12" id="KW-0808">Transferase</keyword>
<evidence type="ECO:0000256" key="6">
    <source>
        <dbReference type="ARBA" id="ARBA00022989"/>
    </source>
</evidence>
<comment type="subcellular location">
    <subcellularLocation>
        <location evidence="1">Membrane</location>
        <topology evidence="1">Multi-pass membrane protein</topology>
    </subcellularLocation>
</comment>
<organism evidence="12 13">
    <name type="scientific">Saccharopolyspora hordei</name>
    <dbReference type="NCBI Taxonomy" id="1838"/>
    <lineage>
        <taxon>Bacteria</taxon>
        <taxon>Bacillati</taxon>
        <taxon>Actinomycetota</taxon>
        <taxon>Actinomycetes</taxon>
        <taxon>Pseudonocardiales</taxon>
        <taxon>Pseudonocardiaceae</taxon>
        <taxon>Saccharopolyspora</taxon>
    </lineage>
</organism>
<dbReference type="GO" id="GO:0071766">
    <property type="term" value="P:Actinobacterium-type cell wall biogenesis"/>
    <property type="evidence" value="ECO:0007669"/>
    <property type="project" value="InterPro"/>
</dbReference>
<feature type="transmembrane region" description="Helical" evidence="9">
    <location>
        <begin position="40"/>
        <end position="59"/>
    </location>
</feature>
<evidence type="ECO:0000256" key="8">
    <source>
        <dbReference type="SAM" id="MobiDB-lite"/>
    </source>
</evidence>
<dbReference type="GO" id="GO:0005886">
    <property type="term" value="C:plasma membrane"/>
    <property type="evidence" value="ECO:0007669"/>
    <property type="project" value="TreeGrafter"/>
</dbReference>
<dbReference type="Gene3D" id="3.90.550.10">
    <property type="entry name" value="Spore Coat Polysaccharide Biosynthesis Protein SpsA, Chain A"/>
    <property type="match status" value="1"/>
</dbReference>
<comment type="caution">
    <text evidence="12">The sequence shown here is derived from an EMBL/GenBank/DDBJ whole genome shotgun (WGS) entry which is preliminary data.</text>
</comment>
<feature type="domain" description="Arabinofuranosyltransferase central" evidence="11">
    <location>
        <begin position="25"/>
        <end position="122"/>
    </location>
</feature>
<feature type="transmembrane region" description="Helical" evidence="9">
    <location>
        <begin position="532"/>
        <end position="553"/>
    </location>
</feature>
<evidence type="ECO:0000313" key="12">
    <source>
        <dbReference type="EMBL" id="NYI81900.1"/>
    </source>
</evidence>
<dbReference type="AlphaFoldDB" id="A0A853ANS6"/>
<dbReference type="GO" id="GO:0052636">
    <property type="term" value="F:arabinosyltransferase activity"/>
    <property type="evidence" value="ECO:0007669"/>
    <property type="project" value="InterPro"/>
</dbReference>
<evidence type="ECO:0000256" key="4">
    <source>
        <dbReference type="ARBA" id="ARBA00022679"/>
    </source>
</evidence>
<dbReference type="CDD" id="cd04187">
    <property type="entry name" value="DPM1_like_bac"/>
    <property type="match status" value="1"/>
</dbReference>
<gene>
    <name evidence="12" type="ORF">HNR68_000530</name>
</gene>
<dbReference type="EMBL" id="JACCFJ010000001">
    <property type="protein sequence ID" value="NYI81900.1"/>
    <property type="molecule type" value="Genomic_DNA"/>
</dbReference>
<keyword evidence="7 9" id="KW-0472">Membrane</keyword>
<evidence type="ECO:0000256" key="1">
    <source>
        <dbReference type="ARBA" id="ARBA00004141"/>
    </source>
</evidence>
<reference evidence="12 13" key="1">
    <citation type="submission" date="2020-07" db="EMBL/GenBank/DDBJ databases">
        <title>Sequencing the genomes of 1000 actinobacteria strains.</title>
        <authorList>
            <person name="Klenk H.-P."/>
        </authorList>
    </citation>
    <scope>NUCLEOTIDE SEQUENCE [LARGE SCALE GENOMIC DNA]</scope>
    <source>
        <strain evidence="12 13">DSM 44065</strain>
    </source>
</reference>
<evidence type="ECO:0000313" key="13">
    <source>
        <dbReference type="Proteomes" id="UP000587002"/>
    </source>
</evidence>
<evidence type="ECO:0000256" key="7">
    <source>
        <dbReference type="ARBA" id="ARBA00023136"/>
    </source>
</evidence>
<comment type="similarity">
    <text evidence="2">Belongs to the glycosyltransferase 2 family.</text>
</comment>
<dbReference type="Pfam" id="PF04602">
    <property type="entry name" value="Arabinose_trans"/>
    <property type="match status" value="1"/>
</dbReference>
<evidence type="ECO:0000256" key="2">
    <source>
        <dbReference type="ARBA" id="ARBA00006739"/>
    </source>
</evidence>
<dbReference type="RefSeq" id="WP_179717292.1">
    <property type="nucleotide sequence ID" value="NZ_BAABFH010000001.1"/>
</dbReference>
<keyword evidence="6 9" id="KW-1133">Transmembrane helix</keyword>
<evidence type="ECO:0000256" key="5">
    <source>
        <dbReference type="ARBA" id="ARBA00022692"/>
    </source>
</evidence>
<dbReference type="Pfam" id="PF00535">
    <property type="entry name" value="Glycos_transf_2"/>
    <property type="match status" value="1"/>
</dbReference>
<name>A0A853ANS6_9PSEU</name>
<sequence length="611" mass="66196">MPAVVSGALLPGAALTHVPPLCLALGVALTSATPSGWTHRFGALTGAGAATLTASAVLITLAARRFARDRVVLVASGLRTALAACATALASAGENDWFLHSQYGVPWGEQPVRPLDSPAWWLVAVVVLPAVSVLRGRSDGDRPTRLLLQMPALAGVGVVGVTVALVVGPFVVAPARRGATLTGGCDIADHVVATPSLPGGALRAGGPAVGRSASSPGCGGRRPERGADSVARRRDDPRVLRTGTPVRGQLPDVGQPVRRSRRSCSTVGLARGVTMADTMRQQVRVPVPQQRPHRRDPGGPRLVSYVLPVFNEVDGIRHFHEELTRTTDTRPEFDYEFVYVNDGSDDGSLDVLRDIAKNDPRVRVVDFARNYGHQIAITAGLDHAQGDAVIVMDTDLQDPPRVSLELIDAWVAGAEIVSARRRTRRDTPFKRATAAGYYRLLRRCAEVDIPVDTGDFRLLDRRAAEELRKFRERSRFIRGMVASMGFEQREVLFDRDERVAGETKYPMRKMLRLAADGVTGFSTVPLKMITRMGFITLGLALLGIIYAVTLRLFFPAITVSGWTMLMVAMLFLGGMQMLSLGVIGSYVGRIYSEVQQRPLYIVRDVIRHDAD</sequence>
<feature type="transmembrane region" description="Helical" evidence="9">
    <location>
        <begin position="565"/>
        <end position="587"/>
    </location>
</feature>
<keyword evidence="13" id="KW-1185">Reference proteome</keyword>
<feature type="transmembrane region" description="Helical" evidence="9">
    <location>
        <begin position="146"/>
        <end position="172"/>
    </location>
</feature>
<feature type="transmembrane region" description="Helical" evidence="9">
    <location>
        <begin position="71"/>
        <end position="92"/>
    </location>
</feature>